<feature type="compositionally biased region" description="Low complexity" evidence="1">
    <location>
        <begin position="26"/>
        <end position="46"/>
    </location>
</feature>
<feature type="compositionally biased region" description="Low complexity" evidence="1">
    <location>
        <begin position="1"/>
        <end position="11"/>
    </location>
</feature>
<feature type="region of interest" description="Disordered" evidence="1">
    <location>
        <begin position="1"/>
        <end position="109"/>
    </location>
</feature>
<dbReference type="InterPro" id="IPR007218">
    <property type="entry name" value="DNA_pol_delta_4"/>
</dbReference>
<dbReference type="EMBL" id="MU151054">
    <property type="protein sequence ID" value="KAF9454387.1"/>
    <property type="molecule type" value="Genomic_DNA"/>
</dbReference>
<dbReference type="PANTHER" id="PTHR14303">
    <property type="entry name" value="DNA POLYMERASE DELTA SUBUNIT 4"/>
    <property type="match status" value="1"/>
</dbReference>
<name>A0A9P6C749_9AGAR</name>
<feature type="compositionally biased region" description="Basic and acidic residues" evidence="1">
    <location>
        <begin position="69"/>
        <end position="80"/>
    </location>
</feature>
<gene>
    <name evidence="2" type="ORF">P691DRAFT_692554</name>
</gene>
<reference evidence="2" key="1">
    <citation type="submission" date="2020-11" db="EMBL/GenBank/DDBJ databases">
        <authorList>
            <consortium name="DOE Joint Genome Institute"/>
            <person name="Ahrendt S."/>
            <person name="Riley R."/>
            <person name="Andreopoulos W."/>
            <person name="Labutti K."/>
            <person name="Pangilinan J."/>
            <person name="Ruiz-Duenas F.J."/>
            <person name="Barrasa J.M."/>
            <person name="Sanchez-Garcia M."/>
            <person name="Camarero S."/>
            <person name="Miyauchi S."/>
            <person name="Serrano A."/>
            <person name="Linde D."/>
            <person name="Babiker R."/>
            <person name="Drula E."/>
            <person name="Ayuso-Fernandez I."/>
            <person name="Pacheco R."/>
            <person name="Padilla G."/>
            <person name="Ferreira P."/>
            <person name="Barriuso J."/>
            <person name="Kellner H."/>
            <person name="Castanera R."/>
            <person name="Alfaro M."/>
            <person name="Ramirez L."/>
            <person name="Pisabarro A.G."/>
            <person name="Kuo A."/>
            <person name="Tritt A."/>
            <person name="Lipzen A."/>
            <person name="He G."/>
            <person name="Yan M."/>
            <person name="Ng V."/>
            <person name="Cullen D."/>
            <person name="Martin F."/>
            <person name="Rosso M.-N."/>
            <person name="Henrissat B."/>
            <person name="Hibbett D."/>
            <person name="Martinez A.T."/>
            <person name="Grigoriev I.V."/>
        </authorList>
    </citation>
    <scope>NUCLEOTIDE SEQUENCE</scope>
    <source>
        <strain evidence="2">MF-IS2</strain>
    </source>
</reference>
<evidence type="ECO:0000256" key="1">
    <source>
        <dbReference type="SAM" id="MobiDB-lite"/>
    </source>
</evidence>
<comment type="caution">
    <text evidence="2">The sequence shown here is derived from an EMBL/GenBank/DDBJ whole genome shotgun (WGS) entry which is preliminary data.</text>
</comment>
<dbReference type="GO" id="GO:0000731">
    <property type="term" value="P:DNA synthesis involved in DNA repair"/>
    <property type="evidence" value="ECO:0007669"/>
    <property type="project" value="InterPro"/>
</dbReference>
<dbReference type="PANTHER" id="PTHR14303:SF0">
    <property type="entry name" value="DNA POLYMERASE DELTA SUBUNIT 4"/>
    <property type="match status" value="1"/>
</dbReference>
<dbReference type="OrthoDB" id="337486at2759"/>
<evidence type="ECO:0008006" key="4">
    <source>
        <dbReference type="Google" id="ProtNLM"/>
    </source>
</evidence>
<accession>A0A9P6C749</accession>
<keyword evidence="3" id="KW-1185">Reference proteome</keyword>
<sequence>MPSFSGSPSNTSGGGSMKQVKLNFPSSKRTASASGAKKAAGSLTGSRSNIVSKSEAIPEVEDEESSVLKVKESKKEESRKISIKPRSSSDSHKNHVQQDSSAEKKLDIEQLPELNIKDPRWKKLFDDAKTKRGGLPLVHGKDESSVHQILRAFDLNYDYGPCIGVTRLERWERAGALGLNPPPEVRDILLTREGVEQRSYSECVFQDEV</sequence>
<organism evidence="2 3">
    <name type="scientific">Macrolepiota fuliginosa MF-IS2</name>
    <dbReference type="NCBI Taxonomy" id="1400762"/>
    <lineage>
        <taxon>Eukaryota</taxon>
        <taxon>Fungi</taxon>
        <taxon>Dikarya</taxon>
        <taxon>Basidiomycota</taxon>
        <taxon>Agaricomycotina</taxon>
        <taxon>Agaricomycetes</taxon>
        <taxon>Agaricomycetidae</taxon>
        <taxon>Agaricales</taxon>
        <taxon>Agaricineae</taxon>
        <taxon>Agaricaceae</taxon>
        <taxon>Macrolepiota</taxon>
    </lineage>
</organism>
<protein>
    <recommendedName>
        <fullName evidence="4">DNA polymerase delta subunit 4</fullName>
    </recommendedName>
</protein>
<dbReference type="AlphaFoldDB" id="A0A9P6C749"/>
<dbReference type="Pfam" id="PF04081">
    <property type="entry name" value="DNA_pol_delta_4"/>
    <property type="match status" value="1"/>
</dbReference>
<dbReference type="GO" id="GO:0006261">
    <property type="term" value="P:DNA-templated DNA replication"/>
    <property type="evidence" value="ECO:0007669"/>
    <property type="project" value="TreeGrafter"/>
</dbReference>
<proteinExistence type="predicted"/>
<evidence type="ECO:0000313" key="3">
    <source>
        <dbReference type="Proteomes" id="UP000807342"/>
    </source>
</evidence>
<dbReference type="GO" id="GO:0043625">
    <property type="term" value="C:delta DNA polymerase complex"/>
    <property type="evidence" value="ECO:0007669"/>
    <property type="project" value="TreeGrafter"/>
</dbReference>
<dbReference type="GO" id="GO:0003887">
    <property type="term" value="F:DNA-directed DNA polymerase activity"/>
    <property type="evidence" value="ECO:0007669"/>
    <property type="project" value="TreeGrafter"/>
</dbReference>
<evidence type="ECO:0000313" key="2">
    <source>
        <dbReference type="EMBL" id="KAF9454387.1"/>
    </source>
</evidence>
<dbReference type="Proteomes" id="UP000807342">
    <property type="component" value="Unassembled WGS sequence"/>
</dbReference>